<dbReference type="SUPFAM" id="SSF53067">
    <property type="entry name" value="Actin-like ATPase domain"/>
    <property type="match status" value="1"/>
</dbReference>
<dbReference type="InterPro" id="IPR043129">
    <property type="entry name" value="ATPase_NBD"/>
</dbReference>
<feature type="domain" description="Acetophenone carboxylase-like C-terminal" evidence="3">
    <location>
        <begin position="504"/>
        <end position="664"/>
    </location>
</feature>
<dbReference type="InterPro" id="IPR008040">
    <property type="entry name" value="Hydant_A_N"/>
</dbReference>
<evidence type="ECO:0000259" key="3">
    <source>
        <dbReference type="Pfam" id="PF19278"/>
    </source>
</evidence>
<dbReference type="Pfam" id="PF01968">
    <property type="entry name" value="Hydantoinase_A"/>
    <property type="match status" value="1"/>
</dbReference>
<dbReference type="PANTHER" id="PTHR11365:SF23">
    <property type="entry name" value="HYPOTHETICAL 5-OXOPROLINASE (EUROFUNG)-RELATED"/>
    <property type="match status" value="1"/>
</dbReference>
<dbReference type="InterPro" id="IPR045079">
    <property type="entry name" value="Oxoprolinase-like"/>
</dbReference>
<accession>A0A2A5CJ63</accession>
<dbReference type="InterPro" id="IPR002821">
    <property type="entry name" value="Hydantoinase_A"/>
</dbReference>
<comment type="caution">
    <text evidence="4">The sequence shown here is derived from an EMBL/GenBank/DDBJ whole genome shotgun (WGS) entry which is preliminary data.</text>
</comment>
<dbReference type="PANTHER" id="PTHR11365">
    <property type="entry name" value="5-OXOPROLINASE RELATED"/>
    <property type="match status" value="1"/>
</dbReference>
<dbReference type="Proteomes" id="UP000228987">
    <property type="component" value="Unassembled WGS sequence"/>
</dbReference>
<name>A0A2A5CJ63_9GAMM</name>
<organism evidence="4 5">
    <name type="scientific">SAR86 cluster bacterium</name>
    <dbReference type="NCBI Taxonomy" id="2030880"/>
    <lineage>
        <taxon>Bacteria</taxon>
        <taxon>Pseudomonadati</taxon>
        <taxon>Pseudomonadota</taxon>
        <taxon>Gammaproteobacteria</taxon>
        <taxon>SAR86 cluster</taxon>
    </lineage>
</organism>
<feature type="domain" description="Hydantoinase/oxoprolinase N-terminal" evidence="2">
    <location>
        <begin position="11"/>
        <end position="182"/>
    </location>
</feature>
<gene>
    <name evidence="4" type="ORF">COA71_01050</name>
</gene>
<dbReference type="InterPro" id="IPR049517">
    <property type="entry name" value="ACX-like_C"/>
</dbReference>
<dbReference type="EMBL" id="NVWI01000001">
    <property type="protein sequence ID" value="PCJ43490.1"/>
    <property type="molecule type" value="Genomic_DNA"/>
</dbReference>
<evidence type="ECO:0000259" key="2">
    <source>
        <dbReference type="Pfam" id="PF05378"/>
    </source>
</evidence>
<dbReference type="GO" id="GO:0006749">
    <property type="term" value="P:glutathione metabolic process"/>
    <property type="evidence" value="ECO:0007669"/>
    <property type="project" value="TreeGrafter"/>
</dbReference>
<dbReference type="AlphaFoldDB" id="A0A2A5CJ63"/>
<evidence type="ECO:0000259" key="1">
    <source>
        <dbReference type="Pfam" id="PF01968"/>
    </source>
</evidence>
<feature type="domain" description="Hydantoinase A/oxoprolinase" evidence="1">
    <location>
        <begin position="207"/>
        <end position="487"/>
    </location>
</feature>
<dbReference type="Pfam" id="PF05378">
    <property type="entry name" value="Hydant_A_N"/>
    <property type="match status" value="1"/>
</dbReference>
<evidence type="ECO:0000313" key="5">
    <source>
        <dbReference type="Proteomes" id="UP000228987"/>
    </source>
</evidence>
<sequence>MKQPLTLASTLGIDTGGTFTDFVLIQQGKLHTHKVLSTPDAPERAILQGITELGLAESVSAGEVAIIHGSTIATNAALEGKGVRTAFVTNRGFKDMLTIARQTRPKLYQLETPPRPPPVPKELCLEISGRFDASGQELERPSATDLQALINQLEELRPDAIAINLLFSFLNDEHEKLIEQTLLAKLSWQPFICRSSIVLPEYKEYERGIATWLNASLGPLVKNYLLKLKADTSPSPLSIMQSSGGTINAEQAASKAVNLLLSGPAGGLAAASYLSKQLNIPDLMTFDMGGTSTDAALLDDGNIQLSSEGSIGSYPVGVPMVDMQTIGAGGGSIAYLDAGSLLHVGPESAGAKPGPACYGLGGTDATVTDANLLLGRLQAESFMAGGIRLDYAAAEKAINKIVLKLALTIEEVAEGIVNIANSHMAQALRAISVEKGYDPKQFRLCCFGGAGGLHICALAEALGMDQALIPRHAGVLSALGMLLAPVKRNFSCSYQYLLTDAGENAITQAFATMETQALKELSLEQINSNNVLTEYSVDMRYSGQSSSLNLSWKGLKAAASTFHDLHKSRYGHQLQAEPELVNLRLSVQAQQQEYKLERLNQKISQKKPAQATKQISLYGFKNKVKIYERDSLIAQQIITGPALILERNSTTLIGTEWRARTDQFGHLFLDKQRAWAEDNA</sequence>
<evidence type="ECO:0000313" key="4">
    <source>
        <dbReference type="EMBL" id="PCJ43490.1"/>
    </source>
</evidence>
<dbReference type="Pfam" id="PF19278">
    <property type="entry name" value="Hydant_A_C"/>
    <property type="match status" value="1"/>
</dbReference>
<dbReference type="GO" id="GO:0005829">
    <property type="term" value="C:cytosol"/>
    <property type="evidence" value="ECO:0007669"/>
    <property type="project" value="TreeGrafter"/>
</dbReference>
<protein>
    <submittedName>
        <fullName evidence="4">Hydantoinase</fullName>
    </submittedName>
</protein>
<proteinExistence type="predicted"/>
<reference evidence="5" key="1">
    <citation type="submission" date="2017-08" db="EMBL/GenBank/DDBJ databases">
        <title>A dynamic microbial community with high functional redundancy inhabits the cold, oxic subseafloor aquifer.</title>
        <authorList>
            <person name="Tully B.J."/>
            <person name="Wheat C.G."/>
            <person name="Glazer B.T."/>
            <person name="Huber J.A."/>
        </authorList>
    </citation>
    <scope>NUCLEOTIDE SEQUENCE [LARGE SCALE GENOMIC DNA]</scope>
</reference>
<dbReference type="GO" id="GO:0017168">
    <property type="term" value="F:5-oxoprolinase (ATP-hydrolyzing) activity"/>
    <property type="evidence" value="ECO:0007669"/>
    <property type="project" value="TreeGrafter"/>
</dbReference>